<accession>A0ABN5YKR0</accession>
<dbReference type="Proteomes" id="UP000465609">
    <property type="component" value="Chromosome"/>
</dbReference>
<reference evidence="1 2" key="1">
    <citation type="journal article" date="2019" name="Emerg. Microbes Infect.">
        <title>Comprehensive subspecies identification of 175 nontuberculous mycobacteria species based on 7547 genomic profiles.</title>
        <authorList>
            <person name="Matsumoto Y."/>
            <person name="Kinjo T."/>
            <person name="Motooka D."/>
            <person name="Nabeya D."/>
            <person name="Jung N."/>
            <person name="Uechi K."/>
            <person name="Horii T."/>
            <person name="Iida T."/>
            <person name="Fujita J."/>
            <person name="Nakamura S."/>
        </authorList>
    </citation>
    <scope>NUCLEOTIDE SEQUENCE [LARGE SCALE GENOMIC DNA]</scope>
    <source>
        <strain evidence="1 2">JCM 15296</strain>
    </source>
</reference>
<sequence length="174" mass="19164">MTATPLSDGRKSFLHGLFTTAIEGGINYWARVGDYHWAFPDQSSDFDGFSAVLESTENDWGVDRVFQSMIPDPLAAGVVVLNAGYLAPLADDQRLRLDLAVVDRGAQLFVRYCRGEIDSNGHDVEESQRVDLPDGHYWRQFVVAEATHGAEGDYDAAVADNVVQFGLFGEVVYS</sequence>
<proteinExistence type="predicted"/>
<gene>
    <name evidence="1" type="ORF">MAUB_01300</name>
</gene>
<dbReference type="RefSeq" id="WP_138233337.1">
    <property type="nucleotide sequence ID" value="NZ_AP022577.1"/>
</dbReference>
<organism evidence="1 2">
    <name type="scientific">Mycolicibacterium aubagnense</name>
    <dbReference type="NCBI Taxonomy" id="319707"/>
    <lineage>
        <taxon>Bacteria</taxon>
        <taxon>Bacillati</taxon>
        <taxon>Actinomycetota</taxon>
        <taxon>Actinomycetes</taxon>
        <taxon>Mycobacteriales</taxon>
        <taxon>Mycobacteriaceae</taxon>
        <taxon>Mycolicibacterium</taxon>
    </lineage>
</organism>
<evidence type="ECO:0008006" key="3">
    <source>
        <dbReference type="Google" id="ProtNLM"/>
    </source>
</evidence>
<keyword evidence="2" id="KW-1185">Reference proteome</keyword>
<evidence type="ECO:0000313" key="2">
    <source>
        <dbReference type="Proteomes" id="UP000465609"/>
    </source>
</evidence>
<dbReference type="EMBL" id="AP022577">
    <property type="protein sequence ID" value="BBX82257.1"/>
    <property type="molecule type" value="Genomic_DNA"/>
</dbReference>
<evidence type="ECO:0000313" key="1">
    <source>
        <dbReference type="EMBL" id="BBX82257.1"/>
    </source>
</evidence>
<protein>
    <recommendedName>
        <fullName evidence="3">DUF1349 domain-containing protein</fullName>
    </recommendedName>
</protein>
<name>A0ABN5YKR0_9MYCO</name>